<organism evidence="5 6">
    <name type="scientific">Candidatus Nitronauta litoralis</name>
    <dbReference type="NCBI Taxonomy" id="2705533"/>
    <lineage>
        <taxon>Bacteria</taxon>
        <taxon>Pseudomonadati</taxon>
        <taxon>Nitrospinota/Tectimicrobiota group</taxon>
        <taxon>Nitrospinota</taxon>
        <taxon>Nitrospinia</taxon>
        <taxon>Nitrospinales</taxon>
        <taxon>Nitrospinaceae</taxon>
        <taxon>Candidatus Nitronauta</taxon>
    </lineage>
</organism>
<evidence type="ECO:0000256" key="3">
    <source>
        <dbReference type="ARBA" id="ARBA00022840"/>
    </source>
</evidence>
<evidence type="ECO:0000313" key="5">
    <source>
        <dbReference type="EMBL" id="QPJ62890.1"/>
    </source>
</evidence>
<comment type="similarity">
    <text evidence="1">Belongs to the Mg-chelatase subunits D/I family. ComM subfamily.</text>
</comment>
<proteinExistence type="inferred from homology"/>
<dbReference type="InterPro" id="IPR001208">
    <property type="entry name" value="MCM_dom"/>
</dbReference>
<dbReference type="AlphaFoldDB" id="A0A7T0BXQ1"/>
<dbReference type="InterPro" id="IPR004482">
    <property type="entry name" value="Mg_chelat-rel"/>
</dbReference>
<dbReference type="SMART" id="SM00382">
    <property type="entry name" value="AAA"/>
    <property type="match status" value="1"/>
</dbReference>
<dbReference type="Gene3D" id="3.30.230.10">
    <property type="match status" value="1"/>
</dbReference>
<dbReference type="PANTHER" id="PTHR32039:SF7">
    <property type="entry name" value="COMPETENCE PROTEIN COMM"/>
    <property type="match status" value="1"/>
</dbReference>
<dbReference type="GO" id="GO:0003677">
    <property type="term" value="F:DNA binding"/>
    <property type="evidence" value="ECO:0007669"/>
    <property type="project" value="InterPro"/>
</dbReference>
<dbReference type="InterPro" id="IPR014721">
    <property type="entry name" value="Ribsml_uS5_D2-typ_fold_subgr"/>
</dbReference>
<dbReference type="InterPro" id="IPR027417">
    <property type="entry name" value="P-loop_NTPase"/>
</dbReference>
<dbReference type="KEGG" id="nli:G3M70_13810"/>
<dbReference type="SUPFAM" id="SSF52540">
    <property type="entry name" value="P-loop containing nucleoside triphosphate hydrolases"/>
    <property type="match status" value="1"/>
</dbReference>
<dbReference type="InterPro" id="IPR000523">
    <property type="entry name" value="Mg_chelatse_chII-like_cat_dom"/>
</dbReference>
<accession>A0A7T0BXQ1</accession>
<dbReference type="InterPro" id="IPR045006">
    <property type="entry name" value="CHLI-like"/>
</dbReference>
<dbReference type="InterPro" id="IPR003593">
    <property type="entry name" value="AAA+_ATPase"/>
</dbReference>
<dbReference type="Pfam" id="PF13335">
    <property type="entry name" value="Mg_chelatase_C"/>
    <property type="match status" value="1"/>
</dbReference>
<evidence type="ECO:0000259" key="4">
    <source>
        <dbReference type="SMART" id="SM00382"/>
    </source>
</evidence>
<dbReference type="PANTHER" id="PTHR32039">
    <property type="entry name" value="MAGNESIUM-CHELATASE SUBUNIT CHLI"/>
    <property type="match status" value="1"/>
</dbReference>
<sequence length="510" mass="55770">MIARIQSGAVSGIEGYPVEVEVHLAPGIPGMTIVGLPDAAVKESGNRIQAAFKNTNLDLPLKKITVNLAPADIRKEGSSYDLPIALGILGAAGLLNKERLDKFMIFGELSLDGRIKPIKGTLCLATCARKEKLEGLILPRENAPEGAWVEDLPIYAMDTLPQAVAFINEEADFPPFPPHSPDEFIRNVSHDCDFTDVKGQQHVKRSLEVAAAGGHNILLIGPPGSGKSMLAKRLPSILPRLNLGEAIESTKIYSILGLQKNGVGLLTQRAFRSPHHTISDAGLIGGGRIPLPGEVSMAHNGVLFLDELPEFKRNVLEVLRQPLEDGEVCISRATGSTTYPTRFMLVAAMNPCPCGYRSDPKRECHCSLMEIKKYLSKISGPLLDRIDLHVEVPTLNYKELSTKEAGEPSEIVRSRVETARQVQEERFRNSKIFCNANMSTKQLQTMCALDAASKKLMETAIDRLGLSARAHDRILKVARTIADLAGEKDIQSMHVAEAIQYRSLDRETLL</sequence>
<gene>
    <name evidence="5" type="ORF">G3M70_13810</name>
</gene>
<dbReference type="NCBIfam" id="TIGR00368">
    <property type="entry name" value="YifB family Mg chelatase-like AAA ATPase"/>
    <property type="match status" value="1"/>
</dbReference>
<evidence type="ECO:0000313" key="6">
    <source>
        <dbReference type="Proteomes" id="UP000594688"/>
    </source>
</evidence>
<keyword evidence="2" id="KW-0547">Nucleotide-binding</keyword>
<name>A0A7T0BXQ1_9BACT</name>
<keyword evidence="3" id="KW-0067">ATP-binding</keyword>
<feature type="domain" description="AAA+ ATPase" evidence="4">
    <location>
        <begin position="213"/>
        <end position="396"/>
    </location>
</feature>
<dbReference type="InterPro" id="IPR020568">
    <property type="entry name" value="Ribosomal_Su5_D2-typ_SF"/>
</dbReference>
<dbReference type="SUPFAM" id="SSF54211">
    <property type="entry name" value="Ribosomal protein S5 domain 2-like"/>
    <property type="match status" value="1"/>
</dbReference>
<protein>
    <submittedName>
        <fullName evidence="5">YifB family Mg chelatase-like AAA ATPase</fullName>
    </submittedName>
</protein>
<evidence type="ECO:0000256" key="1">
    <source>
        <dbReference type="ARBA" id="ARBA00006354"/>
    </source>
</evidence>
<dbReference type="Pfam" id="PF13541">
    <property type="entry name" value="ChlI"/>
    <property type="match status" value="1"/>
</dbReference>
<reference evidence="5 6" key="1">
    <citation type="submission" date="2020-02" db="EMBL/GenBank/DDBJ databases">
        <title>Genomic and physiological characterization of two novel Nitrospinaceae genera.</title>
        <authorList>
            <person name="Mueller A.J."/>
            <person name="Jung M.-Y."/>
            <person name="Strachan C.R."/>
            <person name="Herbold C.W."/>
            <person name="Kirkegaard R.H."/>
            <person name="Daims H."/>
        </authorList>
    </citation>
    <scope>NUCLEOTIDE SEQUENCE [LARGE SCALE GENOMIC DNA]</scope>
    <source>
        <strain evidence="5">EB</strain>
    </source>
</reference>
<dbReference type="Proteomes" id="UP000594688">
    <property type="component" value="Chromosome"/>
</dbReference>
<dbReference type="Gene3D" id="3.40.50.300">
    <property type="entry name" value="P-loop containing nucleotide triphosphate hydrolases"/>
    <property type="match status" value="1"/>
</dbReference>
<evidence type="ECO:0000256" key="2">
    <source>
        <dbReference type="ARBA" id="ARBA00022741"/>
    </source>
</evidence>
<dbReference type="GO" id="GO:0005524">
    <property type="term" value="F:ATP binding"/>
    <property type="evidence" value="ECO:0007669"/>
    <property type="project" value="UniProtKB-KW"/>
</dbReference>
<dbReference type="PRINTS" id="PR01657">
    <property type="entry name" value="MCMFAMILY"/>
</dbReference>
<dbReference type="InterPro" id="IPR025158">
    <property type="entry name" value="Mg_chelat-rel_C"/>
</dbReference>
<dbReference type="EMBL" id="CP048685">
    <property type="protein sequence ID" value="QPJ62890.1"/>
    <property type="molecule type" value="Genomic_DNA"/>
</dbReference>
<dbReference type="Pfam" id="PF01078">
    <property type="entry name" value="Mg_chelatase"/>
    <property type="match status" value="1"/>
</dbReference>